<comment type="caution">
    <text evidence="1">The sequence shown here is derived from an EMBL/GenBank/DDBJ whole genome shotgun (WGS) entry which is preliminary data.</text>
</comment>
<dbReference type="EMBL" id="JACXVP010000004">
    <property type="protein sequence ID" value="KAG5610811.1"/>
    <property type="molecule type" value="Genomic_DNA"/>
</dbReference>
<evidence type="ECO:0000313" key="1">
    <source>
        <dbReference type="EMBL" id="KAG5610811.1"/>
    </source>
</evidence>
<protein>
    <submittedName>
        <fullName evidence="1">Uncharacterized protein</fullName>
    </submittedName>
</protein>
<keyword evidence="2" id="KW-1185">Reference proteome</keyword>
<reference evidence="1 2" key="1">
    <citation type="submission" date="2020-09" db="EMBL/GenBank/DDBJ databases">
        <title>De no assembly of potato wild relative species, Solanum commersonii.</title>
        <authorList>
            <person name="Cho K."/>
        </authorList>
    </citation>
    <scope>NUCLEOTIDE SEQUENCE [LARGE SCALE GENOMIC DNA]</scope>
    <source>
        <strain evidence="1">LZ3.2</strain>
        <tissue evidence="1">Leaf</tissue>
    </source>
</reference>
<name>A0A9J5ZCX5_SOLCO</name>
<evidence type="ECO:0000313" key="2">
    <source>
        <dbReference type="Proteomes" id="UP000824120"/>
    </source>
</evidence>
<dbReference type="Proteomes" id="UP000824120">
    <property type="component" value="Chromosome 4"/>
</dbReference>
<proteinExistence type="predicted"/>
<accession>A0A9J5ZCX5</accession>
<gene>
    <name evidence="1" type="ORF">H5410_022092</name>
</gene>
<sequence>MVHEFYANWAPDAISFSDCVGCQCAYHTRDILYAAHSPWCNGLRTGGRDITNLFLILTC</sequence>
<organism evidence="1 2">
    <name type="scientific">Solanum commersonii</name>
    <name type="common">Commerson's wild potato</name>
    <name type="synonym">Commerson's nightshade</name>
    <dbReference type="NCBI Taxonomy" id="4109"/>
    <lineage>
        <taxon>Eukaryota</taxon>
        <taxon>Viridiplantae</taxon>
        <taxon>Streptophyta</taxon>
        <taxon>Embryophyta</taxon>
        <taxon>Tracheophyta</taxon>
        <taxon>Spermatophyta</taxon>
        <taxon>Magnoliopsida</taxon>
        <taxon>eudicotyledons</taxon>
        <taxon>Gunneridae</taxon>
        <taxon>Pentapetalae</taxon>
        <taxon>asterids</taxon>
        <taxon>lamiids</taxon>
        <taxon>Solanales</taxon>
        <taxon>Solanaceae</taxon>
        <taxon>Solanoideae</taxon>
        <taxon>Solaneae</taxon>
        <taxon>Solanum</taxon>
    </lineage>
</organism>
<dbReference type="AlphaFoldDB" id="A0A9J5ZCX5"/>